<evidence type="ECO:0000256" key="1">
    <source>
        <dbReference type="SAM" id="SignalP"/>
    </source>
</evidence>
<organism evidence="2 3">
    <name type="scientific">Gigaspora margarita</name>
    <dbReference type="NCBI Taxonomy" id="4874"/>
    <lineage>
        <taxon>Eukaryota</taxon>
        <taxon>Fungi</taxon>
        <taxon>Fungi incertae sedis</taxon>
        <taxon>Mucoromycota</taxon>
        <taxon>Glomeromycotina</taxon>
        <taxon>Glomeromycetes</taxon>
        <taxon>Diversisporales</taxon>
        <taxon>Gigasporaceae</taxon>
        <taxon>Gigaspora</taxon>
    </lineage>
</organism>
<protein>
    <submittedName>
        <fullName evidence="2">S1 family peptidase</fullName>
    </submittedName>
</protein>
<reference evidence="2 3" key="1">
    <citation type="journal article" date="2019" name="Environ. Microbiol.">
        <title>At the nexus of three kingdoms: the genome of the mycorrhizal fungus Gigaspora margarita provides insights into plant, endobacterial and fungal interactions.</title>
        <authorList>
            <person name="Venice F."/>
            <person name="Ghignone S."/>
            <person name="Salvioli di Fossalunga A."/>
            <person name="Amselem J."/>
            <person name="Novero M."/>
            <person name="Xianan X."/>
            <person name="Sedzielewska Toro K."/>
            <person name="Morin E."/>
            <person name="Lipzen A."/>
            <person name="Grigoriev I.V."/>
            <person name="Henrissat B."/>
            <person name="Martin F.M."/>
            <person name="Bonfante P."/>
        </authorList>
    </citation>
    <scope>NUCLEOTIDE SEQUENCE [LARGE SCALE GENOMIC DNA]</scope>
    <source>
        <strain evidence="2 3">BEG34</strain>
    </source>
</reference>
<keyword evidence="1" id="KW-0732">Signal</keyword>
<proteinExistence type="predicted"/>
<name>A0A8H4AXH6_GIGMA</name>
<dbReference type="SUPFAM" id="SSF50494">
    <property type="entry name" value="Trypsin-like serine proteases"/>
    <property type="match status" value="1"/>
</dbReference>
<feature type="signal peptide" evidence="1">
    <location>
        <begin position="1"/>
        <end position="29"/>
    </location>
</feature>
<evidence type="ECO:0000313" key="2">
    <source>
        <dbReference type="EMBL" id="KAF0541978.1"/>
    </source>
</evidence>
<feature type="chain" id="PRO_5034776768" evidence="1">
    <location>
        <begin position="30"/>
        <end position="427"/>
    </location>
</feature>
<gene>
    <name evidence="2" type="ORF">F8M41_004960</name>
</gene>
<dbReference type="Gene3D" id="2.40.10.10">
    <property type="entry name" value="Trypsin-like serine proteases"/>
    <property type="match status" value="2"/>
</dbReference>
<dbReference type="Proteomes" id="UP000439903">
    <property type="component" value="Unassembled WGS sequence"/>
</dbReference>
<dbReference type="CDD" id="cd21112">
    <property type="entry name" value="alphaLP-like"/>
    <property type="match status" value="1"/>
</dbReference>
<dbReference type="AlphaFoldDB" id="A0A8H4AXH6"/>
<keyword evidence="3" id="KW-1185">Reference proteome</keyword>
<evidence type="ECO:0000313" key="3">
    <source>
        <dbReference type="Proteomes" id="UP000439903"/>
    </source>
</evidence>
<comment type="caution">
    <text evidence="2">The sequence shown here is derived from an EMBL/GenBank/DDBJ whole genome shotgun (WGS) entry which is preliminary data.</text>
</comment>
<dbReference type="InterPro" id="IPR009003">
    <property type="entry name" value="Peptidase_S1_PA"/>
</dbReference>
<dbReference type="OrthoDB" id="2345133at2759"/>
<dbReference type="InterPro" id="IPR043504">
    <property type="entry name" value="Peptidase_S1_PA_chymotrypsin"/>
</dbReference>
<accession>A0A8H4AXH6</accession>
<sequence>MRNHYIHIKALLILFVSIIQNCSIISALSQKCSIHNAQDCSQLKPLANFWNVPTKDVPKLLHLEEKLITIDSILQPLLNGSYFGGTYIDIKVGQININTIDPSKEYEVRNSSKLRNYLNYLNFKVANNTLFQLNSTFNQIFKFSQNFTTTNCMFSIEPKDNNVVVYLNKDDPKNNRFIEKIENLDPKPIIKPFPEEVENEIIFNSSTLIEKRQLYLYVVGGSKIAAFFENRVKTCSAGFWVKKDDEDYVATAGHCARNIPPIPTFYLINRNYLIGKMEDYVFERNDVGFISKDGDEITLKPILRNKFYMEPTQYLLYYIVDSSDITSRGIHVCKSGYATGFTCGEVLAFDTVYKFDSGKIVNNAITVQLIGNSGDSGGSLYRYHDGDNPSLFVDAVGLYIGGTFNVGAAEPIDKIFDFGYDLVTLLD</sequence>
<dbReference type="EMBL" id="WTPW01000147">
    <property type="protein sequence ID" value="KAF0541978.1"/>
    <property type="molecule type" value="Genomic_DNA"/>
</dbReference>